<name>A0AAD7BVJ6_9AGAR</name>
<dbReference type="EMBL" id="JARKIF010000009">
    <property type="protein sequence ID" value="KAJ7630950.1"/>
    <property type="molecule type" value="Genomic_DNA"/>
</dbReference>
<dbReference type="AlphaFoldDB" id="A0AAD7BVJ6"/>
<proteinExistence type="inferred from homology"/>
<dbReference type="Gene3D" id="2.70.98.10">
    <property type="match status" value="1"/>
</dbReference>
<evidence type="ECO:0000256" key="4">
    <source>
        <dbReference type="ARBA" id="ARBA00023235"/>
    </source>
</evidence>
<protein>
    <recommendedName>
        <fullName evidence="3 5">Glucose-6-phosphate 1-epimerase</fullName>
        <ecNumber evidence="3 5">5.1.3.15</ecNumber>
    </recommendedName>
</protein>
<evidence type="ECO:0000256" key="6">
    <source>
        <dbReference type="PIRSR" id="PIRSR016020-1"/>
    </source>
</evidence>
<feature type="binding site" evidence="7">
    <location>
        <position position="71"/>
    </location>
    <ligand>
        <name>substrate</name>
    </ligand>
</feature>
<evidence type="ECO:0000313" key="8">
    <source>
        <dbReference type="EMBL" id="KAJ7630950.1"/>
    </source>
</evidence>
<evidence type="ECO:0000256" key="3">
    <source>
        <dbReference type="ARBA" id="ARBA00012083"/>
    </source>
</evidence>
<reference evidence="8" key="1">
    <citation type="submission" date="2023-03" db="EMBL/GenBank/DDBJ databases">
        <title>Massive genome expansion in bonnet fungi (Mycena s.s.) driven by repeated elements and novel gene families across ecological guilds.</title>
        <authorList>
            <consortium name="Lawrence Berkeley National Laboratory"/>
            <person name="Harder C.B."/>
            <person name="Miyauchi S."/>
            <person name="Viragh M."/>
            <person name="Kuo A."/>
            <person name="Thoen E."/>
            <person name="Andreopoulos B."/>
            <person name="Lu D."/>
            <person name="Skrede I."/>
            <person name="Drula E."/>
            <person name="Henrissat B."/>
            <person name="Morin E."/>
            <person name="Kohler A."/>
            <person name="Barry K."/>
            <person name="LaButti K."/>
            <person name="Morin E."/>
            <person name="Salamov A."/>
            <person name="Lipzen A."/>
            <person name="Mereny Z."/>
            <person name="Hegedus B."/>
            <person name="Baldrian P."/>
            <person name="Stursova M."/>
            <person name="Weitz H."/>
            <person name="Taylor A."/>
            <person name="Grigoriev I.V."/>
            <person name="Nagy L.G."/>
            <person name="Martin F."/>
            <person name="Kauserud H."/>
        </authorList>
    </citation>
    <scope>NUCLEOTIDE SEQUENCE</scope>
    <source>
        <strain evidence="8">9284</strain>
    </source>
</reference>
<keyword evidence="4 5" id="KW-0413">Isomerase</keyword>
<dbReference type="GO" id="GO:0030246">
    <property type="term" value="F:carbohydrate binding"/>
    <property type="evidence" value="ECO:0007669"/>
    <property type="project" value="UniProtKB-UniRule"/>
</dbReference>
<dbReference type="PANTHER" id="PTHR11122">
    <property type="entry name" value="APOSPORY-ASSOCIATED PROTEIN C-RELATED"/>
    <property type="match status" value="1"/>
</dbReference>
<comment type="function">
    <text evidence="5">Catalyzes the interconversion between the alpha and beta anomers from at least three hexose 6-phosphate sugars (Glc6P, Gal6P, and Man6P).</text>
</comment>
<comment type="caution">
    <text evidence="8">The sequence shown here is derived from an EMBL/GenBank/DDBJ whole genome shotgun (WGS) entry which is preliminary data.</text>
</comment>
<evidence type="ECO:0000256" key="2">
    <source>
        <dbReference type="ARBA" id="ARBA00005866"/>
    </source>
</evidence>
<dbReference type="Proteomes" id="UP001221142">
    <property type="component" value="Unassembled WGS sequence"/>
</dbReference>
<dbReference type="InterPro" id="IPR011013">
    <property type="entry name" value="Gal_mutarotase_sf_dom"/>
</dbReference>
<dbReference type="InterPro" id="IPR014718">
    <property type="entry name" value="GH-type_carb-bd"/>
</dbReference>
<comment type="catalytic activity">
    <reaction evidence="1">
        <text>alpha-D-glucose 6-phosphate = beta-D-glucose 6-phosphate</text>
        <dbReference type="Rhea" id="RHEA:16249"/>
        <dbReference type="ChEBI" id="CHEBI:58225"/>
        <dbReference type="ChEBI" id="CHEBI:58247"/>
        <dbReference type="EC" id="5.1.3.15"/>
    </reaction>
</comment>
<feature type="binding site" evidence="7">
    <location>
        <position position="51"/>
    </location>
    <ligand>
        <name>substrate</name>
    </ligand>
</feature>
<comment type="similarity">
    <text evidence="2 5">Belongs to the glucose-6-phosphate 1-epimerase family.</text>
</comment>
<dbReference type="CDD" id="cd09020">
    <property type="entry name" value="D-hex-6-P-epi_like"/>
    <property type="match status" value="1"/>
</dbReference>
<evidence type="ECO:0000256" key="7">
    <source>
        <dbReference type="PIRSR" id="PIRSR016020-2"/>
    </source>
</evidence>
<dbReference type="GO" id="GO:0005737">
    <property type="term" value="C:cytoplasm"/>
    <property type="evidence" value="ECO:0007669"/>
    <property type="project" value="TreeGrafter"/>
</dbReference>
<dbReference type="PIRSF" id="PIRSF016020">
    <property type="entry name" value="PHexose_mutarotase"/>
    <property type="match status" value="1"/>
</dbReference>
<sequence>MSSELIVLHHPSGSTVDILPYGATVVSWKTAGQERLFVSKDAIRDGSKPVRGGIPIVFPWFGAASQPQLPQHGFARSSVWSYAPVKDGDVSVTLTLEPTELIQSLYKPSTPPPFHLSLVVTLGEFDLSTELQVRNTSASESFEFQGLFHNYIRAPVDQIRVSPLGYLTYFDKTVLTEDKQPTPRIHDQDEVQVKKFTDSVYENAAKVKEGAQGPQDGWHGKVTWPGGSISVDSANLKDIVVWNPYAELGDMKGEQWRDFVCCEPGHVRGFVKIAPGETWAGSQKLTVGNAQ</sequence>
<organism evidence="8 9">
    <name type="scientific">Roridomyces roridus</name>
    <dbReference type="NCBI Taxonomy" id="1738132"/>
    <lineage>
        <taxon>Eukaryota</taxon>
        <taxon>Fungi</taxon>
        <taxon>Dikarya</taxon>
        <taxon>Basidiomycota</taxon>
        <taxon>Agaricomycotina</taxon>
        <taxon>Agaricomycetes</taxon>
        <taxon>Agaricomycetidae</taxon>
        <taxon>Agaricales</taxon>
        <taxon>Marasmiineae</taxon>
        <taxon>Mycenaceae</taxon>
        <taxon>Roridomyces</taxon>
    </lineage>
</organism>
<feature type="active site" evidence="6">
    <location>
        <position position="263"/>
    </location>
</feature>
<keyword evidence="9" id="KW-1185">Reference proteome</keyword>
<gene>
    <name evidence="8" type="ORF">FB45DRAFT_917036</name>
</gene>
<feature type="binding site" evidence="7">
    <location>
        <position position="76"/>
    </location>
    <ligand>
        <name>substrate</name>
    </ligand>
</feature>
<feature type="active site" evidence="6">
    <location>
        <position position="149"/>
    </location>
</feature>
<dbReference type="EC" id="5.1.3.15" evidence="3 5"/>
<evidence type="ECO:0000313" key="9">
    <source>
        <dbReference type="Proteomes" id="UP001221142"/>
    </source>
</evidence>
<dbReference type="SUPFAM" id="SSF74650">
    <property type="entry name" value="Galactose mutarotase-like"/>
    <property type="match status" value="1"/>
</dbReference>
<evidence type="ECO:0000256" key="5">
    <source>
        <dbReference type="PIRNR" id="PIRNR016020"/>
    </source>
</evidence>
<dbReference type="InterPro" id="IPR025532">
    <property type="entry name" value="G6P_1-epimerase"/>
</dbReference>
<evidence type="ECO:0000256" key="1">
    <source>
        <dbReference type="ARBA" id="ARBA00001096"/>
    </source>
</evidence>
<dbReference type="GO" id="GO:0005975">
    <property type="term" value="P:carbohydrate metabolic process"/>
    <property type="evidence" value="ECO:0007669"/>
    <property type="project" value="InterPro"/>
</dbReference>
<dbReference type="PANTHER" id="PTHR11122:SF13">
    <property type="entry name" value="GLUCOSE-6-PHOSPHATE 1-EPIMERASE"/>
    <property type="match status" value="1"/>
</dbReference>
<dbReference type="InterPro" id="IPR008183">
    <property type="entry name" value="Aldose_1/G6P_1-epimerase"/>
</dbReference>
<dbReference type="Pfam" id="PF01263">
    <property type="entry name" value="Aldose_epim"/>
    <property type="match status" value="1"/>
</dbReference>
<dbReference type="GO" id="GO:0047938">
    <property type="term" value="F:glucose-6-phosphate 1-epimerase activity"/>
    <property type="evidence" value="ECO:0007669"/>
    <property type="project" value="UniProtKB-UniRule"/>
</dbReference>
<accession>A0AAD7BVJ6</accession>